<sequence>MPGSTSCKRAHHRVTSTTNHPLLSFERLRMHTATLFAPGLYSSGQPSVDDLAALAAIGVRSIINLRGADEDSGYDGAHEAARLGMRYMTLPIVGPDAVTAENAARLAHAIQHARTDGDVLVHCASGNRVGALIALERGLHGDSPAQAIALGRAAGLTTLEPCVVQLLNP</sequence>
<dbReference type="GO" id="GO:0016787">
    <property type="term" value="F:hydrolase activity"/>
    <property type="evidence" value="ECO:0007669"/>
    <property type="project" value="InterPro"/>
</dbReference>
<proteinExistence type="predicted"/>
<dbReference type="Proteomes" id="UP001297361">
    <property type="component" value="Unassembled WGS sequence"/>
</dbReference>
<dbReference type="InterPro" id="IPR029021">
    <property type="entry name" value="Prot-tyrosine_phosphatase-like"/>
</dbReference>
<dbReference type="Pfam" id="PF04273">
    <property type="entry name" value="BLH_phosphatase"/>
    <property type="match status" value="1"/>
</dbReference>
<dbReference type="AlphaFoldDB" id="A0AAJ2X6W9"/>
<evidence type="ECO:0000313" key="2">
    <source>
        <dbReference type="EMBL" id="MEC3890535.1"/>
    </source>
</evidence>
<dbReference type="EMBL" id="JAJFNJ020000005">
    <property type="protein sequence ID" value="MEC3890535.1"/>
    <property type="molecule type" value="Genomic_DNA"/>
</dbReference>
<reference evidence="2" key="2">
    <citation type="submission" date="2024-01" db="EMBL/GenBank/DDBJ databases">
        <title>Long-read genome sequencing of X. campestris pv. papavericola.</title>
        <authorList>
            <person name="Hussain R.M.F."/>
            <person name="Greer S."/>
            <person name="Harrison J."/>
            <person name="Grant M."/>
            <person name="Vicente J."/>
            <person name="Studholme D.J."/>
        </authorList>
    </citation>
    <scope>NUCLEOTIDE SEQUENCE</scope>
    <source>
        <strain evidence="2">NCPPB 2970</strain>
    </source>
</reference>
<dbReference type="Gene3D" id="3.90.190.10">
    <property type="entry name" value="Protein tyrosine phosphatase superfamily"/>
    <property type="match status" value="1"/>
</dbReference>
<dbReference type="RefSeq" id="WP_228427403.1">
    <property type="nucleotide sequence ID" value="NZ_JAJFNJ020000005.1"/>
</dbReference>
<evidence type="ECO:0000313" key="3">
    <source>
        <dbReference type="Proteomes" id="UP001297361"/>
    </source>
</evidence>
<dbReference type="InterPro" id="IPR005939">
    <property type="entry name" value="BLH_phosphatase-like"/>
</dbReference>
<protein>
    <submittedName>
        <fullName evidence="2">Protein tyrosine phosphatase family protein</fullName>
    </submittedName>
</protein>
<evidence type="ECO:0000259" key="1">
    <source>
        <dbReference type="Pfam" id="PF04273"/>
    </source>
</evidence>
<name>A0AAJ2X6W9_XANCA</name>
<dbReference type="SUPFAM" id="SSF52799">
    <property type="entry name" value="(Phosphotyrosine protein) phosphatases II"/>
    <property type="match status" value="1"/>
</dbReference>
<gene>
    <name evidence="2" type="ORF">LLE72_022970</name>
</gene>
<feature type="domain" description="Beta-lactamase hydrolase-like protein phosphatase-like" evidence="1">
    <location>
        <begin position="39"/>
        <end position="136"/>
    </location>
</feature>
<organism evidence="2 3">
    <name type="scientific">Xanthomonas campestris pv. papavericola</name>
    <dbReference type="NCBI Taxonomy" id="487881"/>
    <lineage>
        <taxon>Bacteria</taxon>
        <taxon>Pseudomonadati</taxon>
        <taxon>Pseudomonadota</taxon>
        <taxon>Gammaproteobacteria</taxon>
        <taxon>Lysobacterales</taxon>
        <taxon>Lysobacteraceae</taxon>
        <taxon>Xanthomonas</taxon>
    </lineage>
</organism>
<dbReference type="CDD" id="cd14503">
    <property type="entry name" value="PTP-bact"/>
    <property type="match status" value="1"/>
</dbReference>
<accession>A0AAJ2X6W9</accession>
<comment type="caution">
    <text evidence="2">The sequence shown here is derived from an EMBL/GenBank/DDBJ whole genome shotgun (WGS) entry which is preliminary data.</text>
</comment>
<reference evidence="2" key="1">
    <citation type="submission" date="2021-10" db="EMBL/GenBank/DDBJ databases">
        <authorList>
            <person name="Hussein R."/>
            <person name="Harrison J."/>
            <person name="Studholme D.J."/>
            <person name="Vicente J."/>
            <person name="Grant M."/>
        </authorList>
    </citation>
    <scope>NUCLEOTIDE SEQUENCE</scope>
    <source>
        <strain evidence="2">NCPPB 2970</strain>
    </source>
</reference>